<gene>
    <name evidence="3" type="ORF">HJC23_004083</name>
</gene>
<name>A0ABD3P298_9STRA</name>
<feature type="chain" id="PRO_5044881804" description="Chitin-binding type-3 domain-containing protein" evidence="1">
    <location>
        <begin position="23"/>
        <end position="583"/>
    </location>
</feature>
<evidence type="ECO:0000259" key="2">
    <source>
        <dbReference type="SMART" id="SM00495"/>
    </source>
</evidence>
<dbReference type="PANTHER" id="PTHR34823">
    <property type="entry name" value="GLCNAC-BINDING PROTEIN A"/>
    <property type="match status" value="1"/>
</dbReference>
<keyword evidence="1" id="KW-0732">Signal</keyword>
<sequence length="583" mass="63090">MKTPSSLITVILPLLPFSGSSAASLPGCHPTWQRDTSYLPSSLVSLSTLVNATLRTYKTFNYQCKEDPLNRFCGQVGFQPGLDGIDGAWTLVWQNVGECEGNVALSPPTAAPTRSRWSGVGCPDPFKMDVSYAEGDRVQVNGEVYQCKPFPYSGYCGQSGFEPGTGTAWNDAWTLLGSCQGTISPTSSPNYDLPVFGGCPEEYSESAVYEDGDKVSLNGLVFKCRAFPYSVWCSHDSYAPSTENWKDAWEVLGTCQGSMSPTASPVFDVLVDVDGCPEKYVEGKGYEAGDRVTLFVEDGRGIVYRCADQWPESGYCGLIPPGHASKLGWTLQGSCSGTIAPSSSPFFVSLPDTSGCPEKYSASKQYESGDRVSVYVDSERAVVWECKQYPNGPYCNQYPPNDDSLLGWSKVGSCTGTMSPTSSPIFVNLAEVGDGCPKTFDVATRYETGDLATVDSSNIPSRKLVYECKSPYCNAGPDFAPGSANSDLGWVLKGYCGGTIAPTSSPVAWSGTCQYNNGTARLDVHPWSLEDLSSYKAGTRVRKGSRMFQCKVYPYYLWCRMSAYEPGVGASWRDAWINAGTCQ</sequence>
<proteinExistence type="predicted"/>
<feature type="domain" description="Chitin-binding type-3" evidence="2">
    <location>
        <begin position="200"/>
        <end position="248"/>
    </location>
</feature>
<keyword evidence="4" id="KW-1185">Reference proteome</keyword>
<dbReference type="PANTHER" id="PTHR34823:SF1">
    <property type="entry name" value="CHITIN-BINDING TYPE-4 DOMAIN-CONTAINING PROTEIN"/>
    <property type="match status" value="1"/>
</dbReference>
<evidence type="ECO:0000313" key="4">
    <source>
        <dbReference type="Proteomes" id="UP001516023"/>
    </source>
</evidence>
<evidence type="ECO:0000313" key="3">
    <source>
        <dbReference type="EMBL" id="KAL3781898.1"/>
    </source>
</evidence>
<evidence type="ECO:0000256" key="1">
    <source>
        <dbReference type="SAM" id="SignalP"/>
    </source>
</evidence>
<dbReference type="InterPro" id="IPR051024">
    <property type="entry name" value="GlcNAc_Chitin_IntDeg"/>
</dbReference>
<reference evidence="3 4" key="1">
    <citation type="journal article" date="2020" name="G3 (Bethesda)">
        <title>Improved Reference Genome for Cyclotella cryptica CCMP332, a Model for Cell Wall Morphogenesis, Salinity Adaptation, and Lipid Production in Diatoms (Bacillariophyta).</title>
        <authorList>
            <person name="Roberts W.R."/>
            <person name="Downey K.M."/>
            <person name="Ruck E.C."/>
            <person name="Traller J.C."/>
            <person name="Alverson A.J."/>
        </authorList>
    </citation>
    <scope>NUCLEOTIDE SEQUENCE [LARGE SCALE GENOMIC DNA]</scope>
    <source>
        <strain evidence="3 4">CCMP332</strain>
    </source>
</reference>
<feature type="domain" description="Chitin-binding type-3" evidence="2">
    <location>
        <begin position="123"/>
        <end position="172"/>
    </location>
</feature>
<protein>
    <recommendedName>
        <fullName evidence="2">Chitin-binding type-3 domain-containing protein</fullName>
    </recommendedName>
</protein>
<feature type="signal peptide" evidence="1">
    <location>
        <begin position="1"/>
        <end position="22"/>
    </location>
</feature>
<accession>A0ABD3P298</accession>
<dbReference type="Proteomes" id="UP001516023">
    <property type="component" value="Unassembled WGS sequence"/>
</dbReference>
<dbReference type="InterPro" id="IPR003610">
    <property type="entry name" value="CBM5/12"/>
</dbReference>
<dbReference type="AlphaFoldDB" id="A0ABD3P298"/>
<comment type="caution">
    <text evidence="3">The sequence shown here is derived from an EMBL/GenBank/DDBJ whole genome shotgun (WGS) entry which is preliminary data.</text>
</comment>
<feature type="domain" description="Chitin-binding type-3" evidence="2">
    <location>
        <begin position="524"/>
        <end position="575"/>
    </location>
</feature>
<dbReference type="SMART" id="SM00495">
    <property type="entry name" value="ChtBD3"/>
    <property type="match status" value="3"/>
</dbReference>
<organism evidence="3 4">
    <name type="scientific">Cyclotella cryptica</name>
    <dbReference type="NCBI Taxonomy" id="29204"/>
    <lineage>
        <taxon>Eukaryota</taxon>
        <taxon>Sar</taxon>
        <taxon>Stramenopiles</taxon>
        <taxon>Ochrophyta</taxon>
        <taxon>Bacillariophyta</taxon>
        <taxon>Coscinodiscophyceae</taxon>
        <taxon>Thalassiosirophycidae</taxon>
        <taxon>Stephanodiscales</taxon>
        <taxon>Stephanodiscaceae</taxon>
        <taxon>Cyclotella</taxon>
    </lineage>
</organism>
<dbReference type="EMBL" id="JABMIG020000303">
    <property type="protein sequence ID" value="KAL3781898.1"/>
    <property type="molecule type" value="Genomic_DNA"/>
</dbReference>